<evidence type="ECO:0000256" key="10">
    <source>
        <dbReference type="ARBA" id="ARBA00044881"/>
    </source>
</evidence>
<keyword evidence="5 25" id="KW-1133">Transmembrane helix</keyword>
<evidence type="ECO:0000256" key="15">
    <source>
        <dbReference type="ARBA" id="ARBA00044899"/>
    </source>
</evidence>
<evidence type="ECO:0000256" key="5">
    <source>
        <dbReference type="ARBA" id="ARBA00022989"/>
    </source>
</evidence>
<feature type="transmembrane region" description="Helical" evidence="25">
    <location>
        <begin position="306"/>
        <end position="323"/>
    </location>
</feature>
<dbReference type="InterPro" id="IPR052187">
    <property type="entry name" value="MFSD1"/>
</dbReference>
<evidence type="ECO:0000256" key="3">
    <source>
        <dbReference type="ARBA" id="ARBA00022448"/>
    </source>
</evidence>
<dbReference type="GO" id="GO:0005765">
    <property type="term" value="C:lysosomal membrane"/>
    <property type="evidence" value="ECO:0007669"/>
    <property type="project" value="UniProtKB-SubCell"/>
</dbReference>
<evidence type="ECO:0000256" key="23">
    <source>
        <dbReference type="ARBA" id="ARBA00045709"/>
    </source>
</evidence>
<comment type="catalytic activity">
    <reaction evidence="13">
        <text>L-alpha-aminoacyl-L-lysine(out) = L-alpha-aminoacyl-L-lysine(in)</text>
        <dbReference type="Rhea" id="RHEA:79383"/>
        <dbReference type="ChEBI" id="CHEBI:229966"/>
    </reaction>
</comment>
<evidence type="ECO:0000256" key="21">
    <source>
        <dbReference type="ARBA" id="ARBA00044985"/>
    </source>
</evidence>
<dbReference type="SUPFAM" id="SSF103473">
    <property type="entry name" value="MFS general substrate transporter"/>
    <property type="match status" value="1"/>
</dbReference>
<feature type="transmembrane region" description="Helical" evidence="25">
    <location>
        <begin position="355"/>
        <end position="376"/>
    </location>
</feature>
<evidence type="ECO:0000256" key="7">
    <source>
        <dbReference type="ARBA" id="ARBA00023228"/>
    </source>
</evidence>
<comment type="catalytic activity">
    <reaction evidence="12">
        <text>L-lysyl-L-alpha-amino acid(out) = L-lysyl-L-alpha-amino acid(in)</text>
        <dbReference type="Rhea" id="RHEA:79387"/>
        <dbReference type="ChEBI" id="CHEBI:229965"/>
    </reaction>
</comment>
<comment type="catalytic activity">
    <reaction evidence="11">
        <text>L-alpha-aminoacyl-L-histidine(out) = L-alpha-aminoacyl-L-histidine(in)</text>
        <dbReference type="Rhea" id="RHEA:79375"/>
        <dbReference type="ChEBI" id="CHEBI:229967"/>
    </reaction>
</comment>
<dbReference type="GO" id="GO:0022857">
    <property type="term" value="F:transmembrane transporter activity"/>
    <property type="evidence" value="ECO:0007669"/>
    <property type="project" value="InterPro"/>
</dbReference>
<evidence type="ECO:0000256" key="16">
    <source>
        <dbReference type="ARBA" id="ARBA00044900"/>
    </source>
</evidence>
<comment type="catalytic activity">
    <reaction evidence="9">
        <text>L-histidyl-glycine(out) = L-histidyl-glycine(in)</text>
        <dbReference type="Rhea" id="RHEA:79395"/>
        <dbReference type="ChEBI" id="CHEBI:229957"/>
    </reaction>
</comment>
<evidence type="ECO:0000259" key="26">
    <source>
        <dbReference type="PROSITE" id="PS50850"/>
    </source>
</evidence>
<feature type="transmembrane region" description="Helical" evidence="25">
    <location>
        <begin position="44"/>
        <end position="64"/>
    </location>
</feature>
<protein>
    <recommendedName>
        <fullName evidence="21">Lysosomal dipeptide transporter MFSD1</fullName>
    </recommendedName>
    <alternativeName>
        <fullName evidence="22">Major facilitator superfamily domain-containing protein 1</fullName>
    </alternativeName>
</protein>
<dbReference type="CDD" id="cd17340">
    <property type="entry name" value="MFS_MFSD1"/>
    <property type="match status" value="1"/>
</dbReference>
<keyword evidence="28" id="KW-1185">Reference proteome</keyword>
<evidence type="ECO:0000256" key="22">
    <source>
        <dbReference type="ARBA" id="ARBA00045018"/>
    </source>
</evidence>
<feature type="domain" description="Major facilitator superfamily (MFS) profile" evidence="26">
    <location>
        <begin position="46"/>
        <end position="444"/>
    </location>
</feature>
<comment type="similarity">
    <text evidence="2">Belongs to the major facilitator superfamily.</text>
</comment>
<comment type="catalytic activity">
    <reaction evidence="14">
        <text>L-aspartyl-L-lysine(out) = L-aspartyl-L-lysine(in)</text>
        <dbReference type="Rhea" id="RHEA:79411"/>
        <dbReference type="ChEBI" id="CHEBI:229953"/>
    </reaction>
</comment>
<feature type="transmembrane region" description="Helical" evidence="25">
    <location>
        <begin position="84"/>
        <end position="104"/>
    </location>
</feature>
<reference evidence="27 28" key="1">
    <citation type="journal article" date="2024" name="Insects">
        <title>An Improved Chromosome-Level Genome Assembly of the Firefly Pyrocoelia pectoralis.</title>
        <authorList>
            <person name="Fu X."/>
            <person name="Meyer-Rochow V.B."/>
            <person name="Ballantyne L."/>
            <person name="Zhu X."/>
        </authorList>
    </citation>
    <scope>NUCLEOTIDE SEQUENCE [LARGE SCALE GENOMIC DNA]</scope>
    <source>
        <strain evidence="27">XCY_ONT2</strain>
    </source>
</reference>
<comment type="catalytic activity">
    <reaction evidence="18">
        <text>L-histidyl-L-alpha-amino acid(out) = L-histidyl-L-alpha-amino acid(in)</text>
        <dbReference type="Rhea" id="RHEA:79379"/>
        <dbReference type="ChEBI" id="CHEBI:229964"/>
    </reaction>
</comment>
<evidence type="ECO:0000256" key="24">
    <source>
        <dbReference type="ARBA" id="ARBA00046376"/>
    </source>
</evidence>
<feature type="transmembrane region" description="Helical" evidence="25">
    <location>
        <begin position="388"/>
        <end position="411"/>
    </location>
</feature>
<evidence type="ECO:0000256" key="11">
    <source>
        <dbReference type="ARBA" id="ARBA00044884"/>
    </source>
</evidence>
<dbReference type="Pfam" id="PF07690">
    <property type="entry name" value="MFS_1"/>
    <property type="match status" value="1"/>
</dbReference>
<evidence type="ECO:0000256" key="19">
    <source>
        <dbReference type="ARBA" id="ARBA00044919"/>
    </source>
</evidence>
<dbReference type="InterPro" id="IPR011701">
    <property type="entry name" value="MFS"/>
</dbReference>
<dbReference type="PROSITE" id="PS50850">
    <property type="entry name" value="MFS"/>
    <property type="match status" value="1"/>
</dbReference>
<comment type="function">
    <text evidence="23">Lysosomal dipeptide uniporter that selectively exports lysine, arginine or histidine-containing dipeptides with a net positive charge from the lysosome lumen into the cytosol. Could play a role in a specific type of protein O-glycosylation indirectly regulating macrophages migration and tissue invasion. Also essential for liver homeostasis.</text>
</comment>
<evidence type="ECO:0000256" key="9">
    <source>
        <dbReference type="ARBA" id="ARBA00044878"/>
    </source>
</evidence>
<name>A0AAN7VEF5_9COLE</name>
<comment type="catalytic activity">
    <reaction evidence="10">
        <text>L-alpha-aminoacyl-L-arginine(out) = L-alpha-aminoacyl-L-arginine(in)</text>
        <dbReference type="Rhea" id="RHEA:79367"/>
        <dbReference type="ChEBI" id="CHEBI:229968"/>
    </reaction>
</comment>
<sequence length="526" mass="58842">MESRPENNSQLCINASVSGSGSFEDDNAGCSYTCCHPKGSCHRFIALFFMCWLGFGSYFCFDTPSSLINTFKEDLHLTNTEFSLLYSLYSWPTVVLCVVGGILVDSVFGIRLGANIYMLITLIGQICFASGALFNVFWLMVLGRFIFGMGAEPLAVAQNNYAVLWFKGKELNMVFGVQLSFARLGSAANFWIMESVYDWIKEYYTGYKCLGIVLFIATTTCVLSMICSLILGCIDKRAERILRRNENTVKEVIRLKNIKEFGLNFWLITIICVSYYIAIFVFISFGKEFFMKKFNLPPDAANKVNSMIYLISSIGSPVLGFVVDKIGRNLFWMMLSISTTICGHYILAFSTWNPYIGMICMGTAYSLLASSLWPLVSLMIPEHQLGTAYGICQSIQNLGLAIGAIFAGKIVDEYGYVWLEVFFICNLFISLIASIIMLFVDTSRNGPLNMTPAQRDRYQQSVLAAQALEREKLISAGVASSTTSSQDLLNSNSDFHIRNRYLSRIGAPLPANYDINMKGLAYRALR</sequence>
<comment type="catalytic activity">
    <reaction evidence="17">
        <text>L-arginyl-glycine(out) = L-arginyl-glycine(in)</text>
        <dbReference type="Rhea" id="RHEA:79391"/>
        <dbReference type="ChEBI" id="CHEBI:229955"/>
    </reaction>
</comment>
<evidence type="ECO:0000256" key="14">
    <source>
        <dbReference type="ARBA" id="ARBA00044898"/>
    </source>
</evidence>
<organism evidence="27 28">
    <name type="scientific">Pyrocoelia pectoralis</name>
    <dbReference type="NCBI Taxonomy" id="417401"/>
    <lineage>
        <taxon>Eukaryota</taxon>
        <taxon>Metazoa</taxon>
        <taxon>Ecdysozoa</taxon>
        <taxon>Arthropoda</taxon>
        <taxon>Hexapoda</taxon>
        <taxon>Insecta</taxon>
        <taxon>Pterygota</taxon>
        <taxon>Neoptera</taxon>
        <taxon>Endopterygota</taxon>
        <taxon>Coleoptera</taxon>
        <taxon>Polyphaga</taxon>
        <taxon>Elateriformia</taxon>
        <taxon>Elateroidea</taxon>
        <taxon>Lampyridae</taxon>
        <taxon>Lampyrinae</taxon>
        <taxon>Pyrocoelia</taxon>
    </lineage>
</organism>
<keyword evidence="7" id="KW-0458">Lysosome</keyword>
<feature type="transmembrane region" description="Helical" evidence="25">
    <location>
        <begin position="417"/>
        <end position="440"/>
    </location>
</feature>
<feature type="transmembrane region" description="Helical" evidence="25">
    <location>
        <begin position="116"/>
        <end position="139"/>
    </location>
</feature>
<dbReference type="PANTHER" id="PTHR23512">
    <property type="entry name" value="MAJOR FACILITATOR SUPERFAMILY DOMAIN-CONTAINING PROTEIN 1"/>
    <property type="match status" value="1"/>
</dbReference>
<feature type="transmembrane region" description="Helical" evidence="25">
    <location>
        <begin position="330"/>
        <end position="349"/>
    </location>
</feature>
<keyword evidence="4 25" id="KW-0812">Transmembrane</keyword>
<comment type="subcellular location">
    <subcellularLocation>
        <location evidence="1">Lysosome membrane</location>
        <topology evidence="1">Multi-pass membrane protein</topology>
    </subcellularLocation>
</comment>
<comment type="caution">
    <text evidence="27">The sequence shown here is derived from an EMBL/GenBank/DDBJ whole genome shotgun (WGS) entry which is preliminary data.</text>
</comment>
<evidence type="ECO:0000256" key="2">
    <source>
        <dbReference type="ARBA" id="ARBA00008335"/>
    </source>
</evidence>
<evidence type="ECO:0000256" key="8">
    <source>
        <dbReference type="ARBA" id="ARBA00044876"/>
    </source>
</evidence>
<evidence type="ECO:0000256" key="6">
    <source>
        <dbReference type="ARBA" id="ARBA00023136"/>
    </source>
</evidence>
<comment type="catalytic activity">
    <reaction evidence="19">
        <text>L-alanyl-L-lysine(out) = L-alanyl-L-lysine(in)</text>
        <dbReference type="Rhea" id="RHEA:79415"/>
        <dbReference type="ChEBI" id="CHEBI:192470"/>
    </reaction>
</comment>
<dbReference type="PANTHER" id="PTHR23512:SF3">
    <property type="entry name" value="MAJOR FACILITATOR SUPERFAMILY DOMAIN-CONTAINING PROTEIN 1"/>
    <property type="match status" value="1"/>
</dbReference>
<keyword evidence="6 25" id="KW-0472">Membrane</keyword>
<dbReference type="InterPro" id="IPR020846">
    <property type="entry name" value="MFS_dom"/>
</dbReference>
<evidence type="ECO:0000256" key="25">
    <source>
        <dbReference type="SAM" id="Phobius"/>
    </source>
</evidence>
<gene>
    <name evidence="27" type="ORF">RI129_004691</name>
</gene>
<dbReference type="Gene3D" id="1.20.1250.20">
    <property type="entry name" value="MFS general substrate transporter like domains"/>
    <property type="match status" value="2"/>
</dbReference>
<evidence type="ECO:0000256" key="13">
    <source>
        <dbReference type="ARBA" id="ARBA00044893"/>
    </source>
</evidence>
<feature type="transmembrane region" description="Helical" evidence="25">
    <location>
        <begin position="212"/>
        <end position="234"/>
    </location>
</feature>
<evidence type="ECO:0000256" key="1">
    <source>
        <dbReference type="ARBA" id="ARBA00004155"/>
    </source>
</evidence>
<dbReference type="AlphaFoldDB" id="A0AAN7VEF5"/>
<evidence type="ECO:0000256" key="12">
    <source>
        <dbReference type="ARBA" id="ARBA00044891"/>
    </source>
</evidence>
<dbReference type="EMBL" id="JAVRBK010000003">
    <property type="protein sequence ID" value="KAK5646227.1"/>
    <property type="molecule type" value="Genomic_DNA"/>
</dbReference>
<comment type="catalytic activity">
    <reaction evidence="15">
        <text>L-arginyl-L-alpha-amino acid(out) = L-arginyl-L-alpha-amino acid(in)</text>
        <dbReference type="Rhea" id="RHEA:79371"/>
        <dbReference type="ChEBI" id="CHEBI:84315"/>
    </reaction>
</comment>
<accession>A0AAN7VEF5</accession>
<proteinExistence type="inferred from homology"/>
<comment type="catalytic activity">
    <reaction evidence="8">
        <text>L-lysyl-L-alanine(out) = L-lysyl-L-alanine(in)</text>
        <dbReference type="Rhea" id="RHEA:79399"/>
        <dbReference type="ChEBI" id="CHEBI:229954"/>
    </reaction>
</comment>
<evidence type="ECO:0000313" key="28">
    <source>
        <dbReference type="Proteomes" id="UP001329430"/>
    </source>
</evidence>
<evidence type="ECO:0000313" key="27">
    <source>
        <dbReference type="EMBL" id="KAK5646227.1"/>
    </source>
</evidence>
<evidence type="ECO:0000256" key="18">
    <source>
        <dbReference type="ARBA" id="ARBA00044912"/>
    </source>
</evidence>
<evidence type="ECO:0000256" key="4">
    <source>
        <dbReference type="ARBA" id="ARBA00022692"/>
    </source>
</evidence>
<comment type="catalytic activity">
    <reaction evidence="16">
        <text>L-lysyl-L-lysine(out) = L-lysyl-L-lysine(in)</text>
        <dbReference type="Rhea" id="RHEA:79403"/>
        <dbReference type="ChEBI" id="CHEBI:229956"/>
    </reaction>
</comment>
<keyword evidence="3" id="KW-0813">Transport</keyword>
<dbReference type="Proteomes" id="UP001329430">
    <property type="component" value="Chromosome 3"/>
</dbReference>
<dbReference type="InterPro" id="IPR036259">
    <property type="entry name" value="MFS_trans_sf"/>
</dbReference>
<evidence type="ECO:0000256" key="17">
    <source>
        <dbReference type="ARBA" id="ARBA00044903"/>
    </source>
</evidence>
<comment type="catalytic activity">
    <reaction evidence="20">
        <text>L-lysyl-glycine(out) = L-lysyl-glycine(in)</text>
        <dbReference type="Rhea" id="RHEA:79407"/>
        <dbReference type="ChEBI" id="CHEBI:191202"/>
    </reaction>
</comment>
<evidence type="ECO:0000256" key="20">
    <source>
        <dbReference type="ARBA" id="ARBA00044924"/>
    </source>
</evidence>
<comment type="subunit">
    <text evidence="24">Homodimer. Interacts with lysosomal protein GLMP (via lumenal domain); the interaction starts while both proteins are still in the endoplasmic reticulum and is required for stabilization of MFSD1 in lysosomes but has no direct effect on its targeting to lysosomes or transporter activity.</text>
</comment>
<feature type="transmembrane region" description="Helical" evidence="25">
    <location>
        <begin position="263"/>
        <end position="286"/>
    </location>
</feature>